<dbReference type="FunFam" id="2.60.40.60:FF:000004">
    <property type="entry name" value="Protocadherin 1 gamma 2"/>
    <property type="match status" value="1"/>
</dbReference>
<keyword evidence="9" id="KW-1133">Transmembrane helix</keyword>
<dbReference type="FunFam" id="2.60.40.60:FF:000002">
    <property type="entry name" value="Protocadherin alpha 2"/>
    <property type="match status" value="1"/>
</dbReference>
<dbReference type="FunFam" id="2.60.40.60:FF:000006">
    <property type="entry name" value="Protocadherin alpha 2"/>
    <property type="match status" value="1"/>
</dbReference>
<organism evidence="15 16">
    <name type="scientific">Pleurodeles waltl</name>
    <name type="common">Iberian ribbed newt</name>
    <dbReference type="NCBI Taxonomy" id="8319"/>
    <lineage>
        <taxon>Eukaryota</taxon>
        <taxon>Metazoa</taxon>
        <taxon>Chordata</taxon>
        <taxon>Craniata</taxon>
        <taxon>Vertebrata</taxon>
        <taxon>Euteleostomi</taxon>
        <taxon>Amphibia</taxon>
        <taxon>Batrachia</taxon>
        <taxon>Caudata</taxon>
        <taxon>Salamandroidea</taxon>
        <taxon>Salamandridae</taxon>
        <taxon>Pleurodelinae</taxon>
        <taxon>Pleurodeles</taxon>
    </lineage>
</organism>
<evidence type="ECO:0000256" key="3">
    <source>
        <dbReference type="ARBA" id="ARBA00022475"/>
    </source>
</evidence>
<comment type="caution">
    <text evidence="15">The sequence shown here is derived from an EMBL/GenBank/DDBJ whole genome shotgun (WGS) entry which is preliminary data.</text>
</comment>
<evidence type="ECO:0000313" key="16">
    <source>
        <dbReference type="Proteomes" id="UP001066276"/>
    </source>
</evidence>
<reference evidence="15" key="1">
    <citation type="journal article" date="2022" name="bioRxiv">
        <title>Sequencing and chromosome-scale assembly of the giantPleurodeles waltlgenome.</title>
        <authorList>
            <person name="Brown T."/>
            <person name="Elewa A."/>
            <person name="Iarovenko S."/>
            <person name="Subramanian E."/>
            <person name="Araus A.J."/>
            <person name="Petzold A."/>
            <person name="Susuki M."/>
            <person name="Suzuki K.-i.T."/>
            <person name="Hayashi T."/>
            <person name="Toyoda A."/>
            <person name="Oliveira C."/>
            <person name="Osipova E."/>
            <person name="Leigh N.D."/>
            <person name="Simon A."/>
            <person name="Yun M.H."/>
        </authorList>
    </citation>
    <scope>NUCLEOTIDE SEQUENCE</scope>
    <source>
        <strain evidence="15">20211129_DDA</strain>
        <tissue evidence="15">Liver</tissue>
    </source>
</reference>
<dbReference type="GO" id="GO:0005886">
    <property type="term" value="C:plasma membrane"/>
    <property type="evidence" value="ECO:0007669"/>
    <property type="project" value="UniProtKB-SubCell"/>
</dbReference>
<keyword evidence="4" id="KW-0812">Transmembrane</keyword>
<name>A0AAV7PIE1_PLEWA</name>
<evidence type="ECO:0000256" key="1">
    <source>
        <dbReference type="ARBA" id="ARBA00003436"/>
    </source>
</evidence>
<dbReference type="InterPro" id="IPR015919">
    <property type="entry name" value="Cadherin-like_sf"/>
</dbReference>
<dbReference type="InterPro" id="IPR002126">
    <property type="entry name" value="Cadherin-like_dom"/>
</dbReference>
<evidence type="ECO:0000256" key="8">
    <source>
        <dbReference type="ARBA" id="ARBA00022889"/>
    </source>
</evidence>
<dbReference type="Pfam" id="PF08266">
    <property type="entry name" value="Cadherin_2"/>
    <property type="match status" value="1"/>
</dbReference>
<evidence type="ECO:0000256" key="10">
    <source>
        <dbReference type="ARBA" id="ARBA00023136"/>
    </source>
</evidence>
<feature type="domain" description="Cadherin" evidence="14">
    <location>
        <begin position="403"/>
        <end position="500"/>
    </location>
</feature>
<feature type="domain" description="Cadherin" evidence="14">
    <location>
        <begin position="627"/>
        <end position="731"/>
    </location>
</feature>
<dbReference type="FunFam" id="2.60.40.60:FF:000018">
    <property type="entry name" value="Protocadherin gamma c3"/>
    <property type="match status" value="1"/>
</dbReference>
<keyword evidence="10" id="KW-0472">Membrane</keyword>
<sequence>MAGAPEHCHSGAQTFRRFVSGTRTSRGRYSWPQTPRRCDSGNETPGRCYSGAQASMRCYSGAPLLLLVTLLTVCGAASGQLRYSIPEEMMKGSFVGNVALDLGMDIKDLSGGSRIVSRGRKQYFVLSLNNGHLYINERIDREEVCAQLDQCLLDLEIIVQRSMKVYAVEIEIQDINDNSPNFLTDKIVLQIIESKSPGARFVLPDAHDPDVGKNSLQSYELSPNNHFTLEFSTDTDSLKYAELVLKNHLDREKQDVHQLSLTATDGGDPVRSSTVQVRVIVLDANDNPPVFSHSVYKIKTLEDVVKGTVVATVTATDRDLGTNSELTYSFNNLAEKVLLMFHLDSKTGEISTLKALDFEETEQYELEVQATDGESATRCKVLVDVINVNDNDPEIIVSSVLNQVVENSPVGTTIALVEVYDGDSGEYGEVTCYIPSHLPFQLEKSFGSYYSLVTDGLLDREDVSDYNITITAMDKGNPPVSKTETIHLHISDENDNPPLFDQFSYEIYVMENMPPGSSIFRVRATDRDAEMNGKVYYSIVGDVLGGHSVTAFISINSESGIIYVLQEFDFEGFQKFQVQITAQDRGSPTLLNNASLTFFILDQNDNTPEILYPLPPTDGSSGLELAPRSSEPGYLITKVVAVDADSGQNAWLSYHLLRSTEQGLFIINLHTGEIRTARPIIEKDIMKQLLVVLVKDNGQPSLSSTVTVTIALSDSMPEVVADLGTLSSPVDTESNLTLYLVVAVSVLMLESVHKPRDFAKSLSCWNDIFYKKVEDFFGDTPDDENDVLSREPHLEQPDTALELRGEKDVE</sequence>
<dbReference type="GO" id="GO:0005509">
    <property type="term" value="F:calcium ion binding"/>
    <property type="evidence" value="ECO:0007669"/>
    <property type="project" value="UniProtKB-UniRule"/>
</dbReference>
<evidence type="ECO:0000259" key="14">
    <source>
        <dbReference type="PROSITE" id="PS50268"/>
    </source>
</evidence>
<comment type="function">
    <text evidence="1">Potential calcium-dependent cell-adhesion protein. May be involved in the establishment and maintenance of specific neuronal connections in the brain.</text>
</comment>
<dbReference type="InterPro" id="IPR013164">
    <property type="entry name" value="Cadherin_N"/>
</dbReference>
<feature type="compositionally biased region" description="Basic and acidic residues" evidence="13">
    <location>
        <begin position="787"/>
        <end position="810"/>
    </location>
</feature>
<dbReference type="InterPro" id="IPR050174">
    <property type="entry name" value="Protocadherin/Cadherin-CA"/>
</dbReference>
<dbReference type="Pfam" id="PF00028">
    <property type="entry name" value="Cadherin"/>
    <property type="match status" value="5"/>
</dbReference>
<dbReference type="InterPro" id="IPR020894">
    <property type="entry name" value="Cadherin_CS"/>
</dbReference>
<dbReference type="PANTHER" id="PTHR24028:SF234">
    <property type="entry name" value="PROTOCADHERIN GAMMA-A3"/>
    <property type="match status" value="1"/>
</dbReference>
<dbReference type="SMART" id="SM00112">
    <property type="entry name" value="CA"/>
    <property type="match status" value="6"/>
</dbReference>
<feature type="domain" description="Cadherin" evidence="14">
    <location>
        <begin position="292"/>
        <end position="395"/>
    </location>
</feature>
<evidence type="ECO:0000256" key="6">
    <source>
        <dbReference type="ARBA" id="ARBA00022737"/>
    </source>
</evidence>
<keyword evidence="7 12" id="KW-0106">Calcium</keyword>
<proteinExistence type="predicted"/>
<evidence type="ECO:0000256" key="11">
    <source>
        <dbReference type="ARBA" id="ARBA00023180"/>
    </source>
</evidence>
<dbReference type="PROSITE" id="PS50268">
    <property type="entry name" value="CADHERIN_2"/>
    <property type="match status" value="6"/>
</dbReference>
<evidence type="ECO:0000256" key="12">
    <source>
        <dbReference type="PROSITE-ProRule" id="PRU00043"/>
    </source>
</evidence>
<dbReference type="CDD" id="cd11304">
    <property type="entry name" value="Cadherin_repeat"/>
    <property type="match status" value="6"/>
</dbReference>
<keyword evidence="16" id="KW-1185">Reference proteome</keyword>
<feature type="region of interest" description="Disordered" evidence="13">
    <location>
        <begin position="782"/>
        <end position="810"/>
    </location>
</feature>
<dbReference type="EMBL" id="JANPWB010000011">
    <property type="protein sequence ID" value="KAJ1128076.1"/>
    <property type="molecule type" value="Genomic_DNA"/>
</dbReference>
<keyword evidence="8" id="KW-0130">Cell adhesion</keyword>
<evidence type="ECO:0000256" key="7">
    <source>
        <dbReference type="ARBA" id="ARBA00022837"/>
    </source>
</evidence>
<keyword evidence="5" id="KW-0732">Signal</keyword>
<dbReference type="PRINTS" id="PR00205">
    <property type="entry name" value="CADHERIN"/>
</dbReference>
<feature type="domain" description="Cadherin" evidence="14">
    <location>
        <begin position="183"/>
        <end position="291"/>
    </location>
</feature>
<gene>
    <name evidence="15" type="ORF">NDU88_006461</name>
</gene>
<dbReference type="GO" id="GO:0007156">
    <property type="term" value="P:homophilic cell adhesion via plasma membrane adhesion molecules"/>
    <property type="evidence" value="ECO:0007669"/>
    <property type="project" value="InterPro"/>
</dbReference>
<dbReference type="SUPFAM" id="SSF49313">
    <property type="entry name" value="Cadherin-like"/>
    <property type="match status" value="6"/>
</dbReference>
<comment type="subcellular location">
    <subcellularLocation>
        <location evidence="2">Cell membrane</location>
        <topology evidence="2">Single-pass type I membrane protein</topology>
    </subcellularLocation>
</comment>
<dbReference type="AlphaFoldDB" id="A0AAV7PIE1"/>
<keyword evidence="3" id="KW-1003">Cell membrane</keyword>
<dbReference type="FunFam" id="2.60.40.60:FF:000129">
    <property type="entry name" value="protocadherin alpha-C2 isoform X1"/>
    <property type="match status" value="1"/>
</dbReference>
<feature type="region of interest" description="Disordered" evidence="13">
    <location>
        <begin position="23"/>
        <end position="44"/>
    </location>
</feature>
<evidence type="ECO:0000256" key="4">
    <source>
        <dbReference type="ARBA" id="ARBA00022692"/>
    </source>
</evidence>
<dbReference type="PROSITE" id="PS00232">
    <property type="entry name" value="CADHERIN_1"/>
    <property type="match status" value="2"/>
</dbReference>
<dbReference type="FunFam" id="2.60.40.60:FF:000001">
    <property type="entry name" value="Protocadherin alpha 2"/>
    <property type="match status" value="1"/>
</dbReference>
<dbReference type="Proteomes" id="UP001066276">
    <property type="component" value="Chromosome 7"/>
</dbReference>
<dbReference type="Gene3D" id="2.60.40.60">
    <property type="entry name" value="Cadherins"/>
    <property type="match status" value="6"/>
</dbReference>
<evidence type="ECO:0000256" key="5">
    <source>
        <dbReference type="ARBA" id="ARBA00022729"/>
    </source>
</evidence>
<accession>A0AAV7PIE1</accession>
<keyword evidence="11" id="KW-0325">Glycoprotein</keyword>
<evidence type="ECO:0000313" key="15">
    <source>
        <dbReference type="EMBL" id="KAJ1128076.1"/>
    </source>
</evidence>
<protein>
    <recommendedName>
        <fullName evidence="14">Cadherin domain-containing protein</fullName>
    </recommendedName>
</protein>
<evidence type="ECO:0000256" key="9">
    <source>
        <dbReference type="ARBA" id="ARBA00022989"/>
    </source>
</evidence>
<evidence type="ECO:0000256" key="2">
    <source>
        <dbReference type="ARBA" id="ARBA00004251"/>
    </source>
</evidence>
<evidence type="ECO:0000256" key="13">
    <source>
        <dbReference type="SAM" id="MobiDB-lite"/>
    </source>
</evidence>
<feature type="domain" description="Cadherin" evidence="14">
    <location>
        <begin position="123"/>
        <end position="182"/>
    </location>
</feature>
<feature type="domain" description="Cadherin" evidence="14">
    <location>
        <begin position="501"/>
        <end position="610"/>
    </location>
</feature>
<dbReference type="PANTHER" id="PTHR24028">
    <property type="entry name" value="CADHERIN-87A"/>
    <property type="match status" value="1"/>
</dbReference>
<keyword evidence="6" id="KW-0677">Repeat</keyword>